<evidence type="ECO:0000313" key="10">
    <source>
        <dbReference type="Proteomes" id="UP000079169"/>
    </source>
</evidence>
<dbReference type="FunFam" id="3.90.70.10:FF:000014">
    <property type="entry name" value="Ubiquitin carboxyl-terminal hydrolase 34"/>
    <property type="match status" value="1"/>
</dbReference>
<keyword evidence="4" id="KW-0645">Protease</keyword>
<dbReference type="PaxDb" id="121845-A0A3Q0IUJ6"/>
<protein>
    <recommendedName>
        <fullName evidence="3">ubiquitinyl hydrolase 1</fullName>
        <ecNumber evidence="3">3.4.19.12</ecNumber>
    </recommendedName>
</protein>
<dbReference type="GeneID" id="103507351"/>
<dbReference type="RefSeq" id="XP_026678035.1">
    <property type="nucleotide sequence ID" value="XM_026822234.1"/>
</dbReference>
<evidence type="ECO:0000256" key="3">
    <source>
        <dbReference type="ARBA" id="ARBA00012759"/>
    </source>
</evidence>
<feature type="region of interest" description="Disordered" evidence="8">
    <location>
        <begin position="283"/>
        <end position="312"/>
    </location>
</feature>
<comment type="catalytic activity">
    <reaction evidence="1">
        <text>Thiol-dependent hydrolysis of ester, thioester, amide, peptide and isopeptide bonds formed by the C-terminal Gly of ubiquitin (a 76-residue protein attached to proteins as an intracellular targeting signal).</text>
        <dbReference type="EC" id="3.4.19.12"/>
    </reaction>
</comment>
<dbReference type="GO" id="GO:0005634">
    <property type="term" value="C:nucleus"/>
    <property type="evidence" value="ECO:0007669"/>
    <property type="project" value="TreeGrafter"/>
</dbReference>
<dbReference type="CDD" id="cd02257">
    <property type="entry name" value="Peptidase_C19"/>
    <property type="match status" value="2"/>
</dbReference>
<dbReference type="InterPro" id="IPR021905">
    <property type="entry name" value="DUF3517"/>
</dbReference>
<dbReference type="Pfam" id="PF12030">
    <property type="entry name" value="DUF3517"/>
    <property type="match status" value="1"/>
</dbReference>
<sequence length="3165" mass="359702">MCDRCAEFSHFLVSYKEKSSSKEDGFKLKKKDVEKVVNFSQTWVQRQCSCWFRGENVERFQQLTQSIIILVLQLLKTYKGEPTVFNPKVSDDEWQIDELDKPLHFLAKVFLLNFPLYSVQKQVIQAKLEDMGQCDGIGNSFCPDMHELEVPAFLFRNVNLFNKCGGVEIMTQCFDHQSLPVTVAHAMIAVVCNLKLWINFRMVIQMFIPLRSKVLRYMCKMADKDLRTQGIKAMAGNVSGSSEFLRSSTPDSGGGAAVISELANLVQGQQRQFLRNFRPPTRSQDIVESNMSGDEEEGSLSSRMSNKSEKNMADFDGEDSACDDELAQLAATAQFCSQAHMSPQLMYHSRFLHQSSKLAKEMAPILSQFNIDSVCKPGKTLLWDLLQDENILLSSLSNALIEHGGDRTAMDHIWNIALRASNTDVSLAAIQYLNSYFMSRHLQMEPEFIFNSTLGLSLDVSLAAIQYLNSYFMSRHLQMEPEFIARVMSHLSAATASDTTHQQEEANLVCIQRALLLLKSHLEIFRRRYAYHLRRWTLEGQPGLGGCHTLGGPVESVRVVIHAGGYNDKICLELATSDFVADLRAEVTHWYLSLGGDKRSGDEKGSEPVQDGLLCTGTGNINSIMIQLSAPRDIQDGLLLQFKKFIEGCLENIENNRSVVISLKLLPKLFSSFQTSPYSHHHHHHRSLSHPLPPHPLGGPGEGNVALWALTEHRMMSRFFANLQEYTRGRKQAEGGAPSVHSHVTQVQARLSFLTHIYSPIGLPENITLSIEEVDILWNCLAEDKECADEFFLWLLNQASYKDQHALSPAAIQHLYTRKMPSLSPDTITMTALNFYQQLFMENKNEREGGGGGEEGEGAEHGGDRTAMDHIWNIALRASNTDVSLAAIQYLNSCFMSWHLQMEPEFIFNSILDLSLDVSLAAIQYLNSKFMSRHLQMEPEFIFNSIFGYNSILPPYSIQLLFSLRCVTGGGGHPIFELLLHYYDSAECTQGSEPVQDGLLCAGTVLMLNSIKIPFSGNINSIMIQLSAPRDPNLYKTGFCVRAQVVHYVMSLLLSWSQSCPHVREALISSHEFPAWLHRLVLEDPEPGVRREACSALYRLVLGSPVVAPLFNLLVGFLGAAESMTPQSAQTPVQPHFYFFSGPRSPYPWDYWPTEDERSDTGYVGLTNLGATCYLASCLQHLFLMSQARRSILATRVEPGRDTKHADTLRELQKMFAYLAESERKAYNPRSFCKAYTMDHQPLLVKGTMENYVTLHSRLLAQHKPGPRSPYPWDYWPTEDERSDTGYVGLTNLGATCYLASCLQHLFLMSQARRSILATRVEPGRDTKHADTLRELQKMFAYLAESERKAYNPRSFCKAYTMDHQPLNTGEQKDMAEFFIDLVSKLEEMTPELKTLVKTLFGGVLSNNVVSLDCDHVSRTLEEFYTVRCQVADMRNLYESLDEVTLKDTLEGDNMYTCSQCGRKVRAEKRACFKKLPHILCFNTMRYTFNMVTMLKEKVNTHFSFPMRLDMSGYVEKHLMPQHYQEEKLKSEARGEGEVGGEGGEDFNENYEYELIGVTVHTGTADGGHYYSFIRDRDKWLLFNDAEVKHFDSSQLAAECFGGEMTDTLEGDNMYTCSQCGRKVRAEKRACFKKLPHILCFNTMRYTFNMVTMLKEKVNTHFSFPMRLDMSGYVEKHLMPQHYQEEKLKSEARGEGEVGGEGGEDFNENYEYELIDVSIVLQKEKLKSEARGEGEVGGEGGEDFNENYEYELIDVSIVLQKEKLKSEARGEGEVGGEGGEDFNENYEYELIDVSIVLQKEKLKSEARGEGEVGGEGGEDFNENYEYELIDVSIVLQKEKLKSEARGEGEVGGEGGEDFNENYEYELIGVTVHTGTADGGHYYSFIRDRDKWLLFNDAEVKHFDSSQLAAECFGGEMTSKTYDSVNDKFMELNFEKTNSAYMLFYEWVGKEAGEQRGGGANGQRGGGAIKAEGAGSTSEMEVDPEPSSPPFSLSPELEEWIWKDNMMFLQDKNIFEHTYFQFMWQMCGYIPQTLSEDPTSMTLMTAELSTTFFLETFIHSKEKPTMVQWVELLTKQFNASQAAGEWFLKHMVASNWWPIQILIRCPNQMIRQMFQRLCFHVIQKLRESHAPLFLKSDAKEANTDLSEKDRMGYMSCVTMFIRMLLSLLEHGAKAHLKHLTEYFSLLYDFSKMGEEESQFLIAVHAISLMVNFYLGPKSNEFVDVVSDEEEEEDIVPLPSTDKYKPASLEKMITLVASLVEKSRGPDHALRLSNDDLTALTGGKGFPFLYQQIKECINLHQTRNLIFSLCRYNERLSNAVISMMFAAIQKHANHELFNYILADHDDHDVIMYNRAMLPAYYGLLRLCCQQSAEFRRHLASHQNIHWAFKNIAPHPSQYPAAVEELFQLMHFFAAKDRNMSEKELRDVTEFKQNTLLPFFKHLSDGRQGWLSLISAVKNLVTEDEDRKFVIMNNGLGLFFEAFQILHNMYHETSGCHITLELVELLVILLDHVKYLGTLPNKKEARGPLLGVKDLSEVIRKIATLMNTYNPPELRNLAIELLKEMSMILTAEMVKILVPLLYHCHAAFQESSDAIPMGPYFPHRGGSKASMKNAPRHPVRPIVQMAVPHNQLDGPKSIGESHAPLFLKSDAKEANTDLSEKDRMGYMSCVTMFIRMLLSLLEHGAKAHLKHLTEYFSLLYDFSKMGEEESQFLIAVHAISLMVNFYLGPKSNEFVDVVSDEEEEEDIVPLPSTDKYKPASLEKMITLVASLVEKSRGPDHALRLSNDDLTALTGGKGFPFLYQQIKECINLHQTRNLIFSLCRYNERLSNAVISMMFAAIQKHANHETLSHQAKVQNYKITILYQYTKSIWADHDDHDVIMYNRAMLPAYYGLLRLCCQQSAEFRRHLASHQNIHWAFKNIAPHPSQYPAAVEELFQLMHFFAAKDRNMSEKELRDVTEFKQNTLLPFFKHLSDGRQGWLSLISAVKNLVTEDEDRKFVIMNNGLGLFFEAFQILHNMYHETSGCHITLELVELLVILLDHVKYLGTLPNKKEARGPLLGVKDLSEVIRKIATLMNTYNPPELRNLAIELLKEMSMILTAEMVKILVPLLYHCHAAFQESSDAIPMGPYFPHRGGSKASMKNAPRHPVRPIVQMAVPHNQLDGPKVSV</sequence>
<dbReference type="PROSITE" id="PS50235">
    <property type="entry name" value="USP_3"/>
    <property type="match status" value="2"/>
</dbReference>
<dbReference type="CDD" id="cd02659">
    <property type="entry name" value="peptidase_C19C"/>
    <property type="match status" value="1"/>
</dbReference>
<keyword evidence="5" id="KW-0833">Ubl conjugation pathway</keyword>
<dbReference type="InterPro" id="IPR028889">
    <property type="entry name" value="USP"/>
</dbReference>
<dbReference type="InterPro" id="IPR050164">
    <property type="entry name" value="Peptidase_C19"/>
</dbReference>
<evidence type="ECO:0000313" key="11">
    <source>
        <dbReference type="RefSeq" id="XP_026678035.1"/>
    </source>
</evidence>
<name>A0A3Q0IUJ6_DIACI</name>
<dbReference type="InterPro" id="IPR018200">
    <property type="entry name" value="USP_CS"/>
</dbReference>
<gene>
    <name evidence="11" type="primary">LOC103507351</name>
</gene>
<evidence type="ECO:0000256" key="1">
    <source>
        <dbReference type="ARBA" id="ARBA00000707"/>
    </source>
</evidence>
<dbReference type="EC" id="3.4.19.12" evidence="3"/>
<dbReference type="InterPro" id="IPR016024">
    <property type="entry name" value="ARM-type_fold"/>
</dbReference>
<dbReference type="Gene3D" id="3.90.70.10">
    <property type="entry name" value="Cysteine proteinases"/>
    <property type="match status" value="3"/>
</dbReference>
<dbReference type="Proteomes" id="UP000079169">
    <property type="component" value="Unplaced"/>
</dbReference>
<dbReference type="GO" id="GO:0016579">
    <property type="term" value="P:protein deubiquitination"/>
    <property type="evidence" value="ECO:0007669"/>
    <property type="project" value="InterPro"/>
</dbReference>
<dbReference type="SUPFAM" id="SSF48371">
    <property type="entry name" value="ARM repeat"/>
    <property type="match status" value="1"/>
</dbReference>
<accession>A0A3Q0IUJ6</accession>
<dbReference type="PROSITE" id="PS00973">
    <property type="entry name" value="USP_2"/>
    <property type="match status" value="2"/>
</dbReference>
<organism evidence="10 11">
    <name type="scientific">Diaphorina citri</name>
    <name type="common">Asian citrus psyllid</name>
    <dbReference type="NCBI Taxonomy" id="121845"/>
    <lineage>
        <taxon>Eukaryota</taxon>
        <taxon>Metazoa</taxon>
        <taxon>Ecdysozoa</taxon>
        <taxon>Arthropoda</taxon>
        <taxon>Hexapoda</taxon>
        <taxon>Insecta</taxon>
        <taxon>Pterygota</taxon>
        <taxon>Neoptera</taxon>
        <taxon>Paraneoptera</taxon>
        <taxon>Hemiptera</taxon>
        <taxon>Sternorrhyncha</taxon>
        <taxon>Psylloidea</taxon>
        <taxon>Psyllidae</taxon>
        <taxon>Diaphorininae</taxon>
        <taxon>Diaphorina</taxon>
    </lineage>
</organism>
<keyword evidence="6" id="KW-0378">Hydrolase</keyword>
<feature type="domain" description="USP" evidence="9">
    <location>
        <begin position="1606"/>
        <end position="1947"/>
    </location>
</feature>
<dbReference type="STRING" id="121845.A0A3Q0IUJ6"/>
<keyword evidence="10" id="KW-1185">Reference proteome</keyword>
<dbReference type="PROSITE" id="PS00972">
    <property type="entry name" value="USP_1"/>
    <property type="match status" value="2"/>
</dbReference>
<evidence type="ECO:0000259" key="9">
    <source>
        <dbReference type="PROSITE" id="PS50235"/>
    </source>
</evidence>
<evidence type="ECO:0000256" key="6">
    <source>
        <dbReference type="ARBA" id="ARBA00022801"/>
    </source>
</evidence>
<evidence type="ECO:0000256" key="5">
    <source>
        <dbReference type="ARBA" id="ARBA00022786"/>
    </source>
</evidence>
<dbReference type="GO" id="GO:0006508">
    <property type="term" value="P:proteolysis"/>
    <property type="evidence" value="ECO:0007669"/>
    <property type="project" value="UniProtKB-KW"/>
</dbReference>
<dbReference type="Pfam" id="PF00443">
    <property type="entry name" value="UCH"/>
    <property type="match status" value="3"/>
</dbReference>
<dbReference type="GO" id="GO:0009966">
    <property type="term" value="P:regulation of signal transduction"/>
    <property type="evidence" value="ECO:0007669"/>
    <property type="project" value="UniProtKB-ARBA"/>
</dbReference>
<feature type="compositionally biased region" description="Gly residues" evidence="8">
    <location>
        <begin position="1954"/>
        <end position="1967"/>
    </location>
</feature>
<dbReference type="PANTHER" id="PTHR24006:SF827">
    <property type="entry name" value="UBIQUITIN CARBOXYL-TERMINAL HYDROLASE 34"/>
    <property type="match status" value="1"/>
</dbReference>
<dbReference type="SUPFAM" id="SSF54001">
    <property type="entry name" value="Cysteine proteinases"/>
    <property type="match status" value="3"/>
</dbReference>
<comment type="similarity">
    <text evidence="2">Belongs to the peptidase C19 family.</text>
</comment>
<dbReference type="InterPro" id="IPR001394">
    <property type="entry name" value="Peptidase_C19_UCH"/>
</dbReference>
<dbReference type="GO" id="GO:0004843">
    <property type="term" value="F:cysteine-type deubiquitinase activity"/>
    <property type="evidence" value="ECO:0007669"/>
    <property type="project" value="UniProtKB-EC"/>
</dbReference>
<dbReference type="InterPro" id="IPR038765">
    <property type="entry name" value="Papain-like_cys_pep_sf"/>
</dbReference>
<evidence type="ECO:0000256" key="8">
    <source>
        <dbReference type="SAM" id="MobiDB-lite"/>
    </source>
</evidence>
<proteinExistence type="inferred from homology"/>
<feature type="region of interest" description="Disordered" evidence="8">
    <location>
        <begin position="1954"/>
        <end position="1991"/>
    </location>
</feature>
<evidence type="ECO:0000256" key="4">
    <source>
        <dbReference type="ARBA" id="ARBA00022670"/>
    </source>
</evidence>
<reference evidence="11" key="1">
    <citation type="submission" date="2025-08" db="UniProtKB">
        <authorList>
            <consortium name="RefSeq"/>
        </authorList>
    </citation>
    <scope>IDENTIFICATION</scope>
</reference>
<feature type="compositionally biased region" description="Polar residues" evidence="8">
    <location>
        <begin position="283"/>
        <end position="292"/>
    </location>
</feature>
<evidence type="ECO:0000256" key="2">
    <source>
        <dbReference type="ARBA" id="ARBA00009085"/>
    </source>
</evidence>
<evidence type="ECO:0000256" key="7">
    <source>
        <dbReference type="ARBA" id="ARBA00022807"/>
    </source>
</evidence>
<dbReference type="GO" id="GO:0005829">
    <property type="term" value="C:cytosol"/>
    <property type="evidence" value="ECO:0007669"/>
    <property type="project" value="TreeGrafter"/>
</dbReference>
<dbReference type="KEGG" id="dci:103507351"/>
<keyword evidence="7" id="KW-0788">Thiol protease</keyword>
<feature type="domain" description="USP" evidence="9">
    <location>
        <begin position="1288"/>
        <end position="1605"/>
    </location>
</feature>
<dbReference type="PANTHER" id="PTHR24006">
    <property type="entry name" value="UBIQUITIN CARBOXYL-TERMINAL HYDROLASE"/>
    <property type="match status" value="1"/>
</dbReference>